<dbReference type="Gene3D" id="2.60.40.10">
    <property type="entry name" value="Immunoglobulins"/>
    <property type="match status" value="4"/>
</dbReference>
<dbReference type="Proteomes" id="UP000238426">
    <property type="component" value="Unassembled WGS sequence"/>
</dbReference>
<evidence type="ECO:0000313" key="7">
    <source>
        <dbReference type="Proteomes" id="UP000238426"/>
    </source>
</evidence>
<evidence type="ECO:0000256" key="3">
    <source>
        <dbReference type="SAM" id="SignalP"/>
    </source>
</evidence>
<dbReference type="InterPro" id="IPR003961">
    <property type="entry name" value="FN3_dom"/>
</dbReference>
<name>A0A2T1N8A4_9FLAO</name>
<dbReference type="OrthoDB" id="1113525at2"/>
<dbReference type="PROSITE" id="PS50853">
    <property type="entry name" value="FN3"/>
    <property type="match status" value="4"/>
</dbReference>
<accession>A0A2T1N8A4</accession>
<dbReference type="InterPro" id="IPR050991">
    <property type="entry name" value="ECM_Regulatory_Proteins"/>
</dbReference>
<reference evidence="6 7" key="1">
    <citation type="submission" date="2018-03" db="EMBL/GenBank/DDBJ databases">
        <title>Mesoflavibacter sp. HG37 and Mesoflavibacter sp. HG96 sp.nov., two marine bacteria isolated from seawater of Western Pacific Ocean.</title>
        <authorList>
            <person name="Cheng H."/>
            <person name="Wu Y.-H."/>
            <person name="Guo L.-L."/>
            <person name="Xu X.-W."/>
        </authorList>
    </citation>
    <scope>NUCLEOTIDE SEQUENCE [LARGE SCALE GENOMIC DNA]</scope>
    <source>
        <strain evidence="6 7">KCTC 32269</strain>
    </source>
</reference>
<dbReference type="InterPro" id="IPR000998">
    <property type="entry name" value="MAM_dom"/>
</dbReference>
<feature type="domain" description="Fibronectin type-III" evidence="5">
    <location>
        <begin position="191"/>
        <end position="282"/>
    </location>
</feature>
<dbReference type="InterPro" id="IPR013783">
    <property type="entry name" value="Ig-like_fold"/>
</dbReference>
<protein>
    <submittedName>
        <fullName evidence="6">Uncharacterized protein</fullName>
    </submittedName>
</protein>
<feature type="domain" description="Fibronectin type-III" evidence="5">
    <location>
        <begin position="949"/>
        <end position="1039"/>
    </location>
</feature>
<dbReference type="InterPro" id="IPR036116">
    <property type="entry name" value="FN3_sf"/>
</dbReference>
<dbReference type="Pfam" id="PF00041">
    <property type="entry name" value="fn3"/>
    <property type="match status" value="3"/>
</dbReference>
<dbReference type="PANTHER" id="PTHR46708:SF2">
    <property type="entry name" value="FIBRONECTIN TYPE-III DOMAIN-CONTAINING PROTEIN"/>
    <property type="match status" value="1"/>
</dbReference>
<keyword evidence="1 3" id="KW-0732">Signal</keyword>
<dbReference type="SUPFAM" id="SSF49899">
    <property type="entry name" value="Concanavalin A-like lectins/glucanases"/>
    <property type="match status" value="2"/>
</dbReference>
<dbReference type="GO" id="GO:0004553">
    <property type="term" value="F:hydrolase activity, hydrolyzing O-glycosyl compounds"/>
    <property type="evidence" value="ECO:0007669"/>
    <property type="project" value="UniProtKB-ARBA"/>
</dbReference>
<feature type="domain" description="MAM" evidence="4">
    <location>
        <begin position="523"/>
        <end position="689"/>
    </location>
</feature>
<dbReference type="PROSITE" id="PS50060">
    <property type="entry name" value="MAM_2"/>
    <property type="match status" value="2"/>
</dbReference>
<proteinExistence type="predicted"/>
<dbReference type="CDD" id="cd00063">
    <property type="entry name" value="FN3"/>
    <property type="match status" value="3"/>
</dbReference>
<gene>
    <name evidence="6" type="ORF">C7H52_07270</name>
</gene>
<dbReference type="SMART" id="SM00137">
    <property type="entry name" value="MAM"/>
    <property type="match status" value="1"/>
</dbReference>
<organism evidence="6 7">
    <name type="scientific">Aurantibacter aestuarii</name>
    <dbReference type="NCBI Taxonomy" id="1266046"/>
    <lineage>
        <taxon>Bacteria</taxon>
        <taxon>Pseudomonadati</taxon>
        <taxon>Bacteroidota</taxon>
        <taxon>Flavobacteriia</taxon>
        <taxon>Flavobacteriales</taxon>
        <taxon>Flavobacteriaceae</taxon>
        <taxon>Aurantibacter</taxon>
    </lineage>
</organism>
<feature type="domain" description="Fibronectin type-III" evidence="5">
    <location>
        <begin position="689"/>
        <end position="779"/>
    </location>
</feature>
<dbReference type="InterPro" id="IPR026444">
    <property type="entry name" value="Secre_tail"/>
</dbReference>
<dbReference type="GO" id="GO:0016020">
    <property type="term" value="C:membrane"/>
    <property type="evidence" value="ECO:0007669"/>
    <property type="project" value="InterPro"/>
</dbReference>
<dbReference type="Pfam" id="PF18962">
    <property type="entry name" value="Por_Secre_tail"/>
    <property type="match status" value="1"/>
</dbReference>
<feature type="chain" id="PRO_5015610564" evidence="3">
    <location>
        <begin position="19"/>
        <end position="1310"/>
    </location>
</feature>
<evidence type="ECO:0000256" key="1">
    <source>
        <dbReference type="ARBA" id="ARBA00022729"/>
    </source>
</evidence>
<dbReference type="EMBL" id="PXOQ01000009">
    <property type="protein sequence ID" value="PSG88098.1"/>
    <property type="molecule type" value="Genomic_DNA"/>
</dbReference>
<dbReference type="RefSeq" id="WP_106463236.1">
    <property type="nucleotide sequence ID" value="NZ_PXOQ01000009.1"/>
</dbReference>
<feature type="domain" description="Fibronectin type-III" evidence="5">
    <location>
        <begin position="423"/>
        <end position="514"/>
    </location>
</feature>
<dbReference type="SMART" id="SM00060">
    <property type="entry name" value="FN3"/>
    <property type="match status" value="4"/>
</dbReference>
<feature type="signal peptide" evidence="3">
    <location>
        <begin position="1"/>
        <end position="18"/>
    </location>
</feature>
<evidence type="ECO:0000259" key="5">
    <source>
        <dbReference type="PROSITE" id="PS50853"/>
    </source>
</evidence>
<dbReference type="GO" id="GO:0005975">
    <property type="term" value="P:carbohydrate metabolic process"/>
    <property type="evidence" value="ECO:0007669"/>
    <property type="project" value="UniProtKB-ARBA"/>
</dbReference>
<dbReference type="Gene3D" id="2.60.120.200">
    <property type="match status" value="2"/>
</dbReference>
<dbReference type="SUPFAM" id="SSF49265">
    <property type="entry name" value="Fibronectin type III"/>
    <property type="match status" value="3"/>
</dbReference>
<comment type="caution">
    <text evidence="6">The sequence shown here is derived from an EMBL/GenBank/DDBJ whole genome shotgun (WGS) entry which is preliminary data.</text>
</comment>
<keyword evidence="7" id="KW-1185">Reference proteome</keyword>
<evidence type="ECO:0000313" key="6">
    <source>
        <dbReference type="EMBL" id="PSG88098.1"/>
    </source>
</evidence>
<dbReference type="Gene3D" id="2.60.120.380">
    <property type="match status" value="1"/>
</dbReference>
<dbReference type="PANTHER" id="PTHR46708">
    <property type="entry name" value="TENASCIN"/>
    <property type="match status" value="1"/>
</dbReference>
<dbReference type="NCBIfam" id="TIGR04183">
    <property type="entry name" value="Por_Secre_tail"/>
    <property type="match status" value="1"/>
</dbReference>
<feature type="domain" description="MAM" evidence="4">
    <location>
        <begin position="785"/>
        <end position="949"/>
    </location>
</feature>
<evidence type="ECO:0000259" key="4">
    <source>
        <dbReference type="PROSITE" id="PS50060"/>
    </source>
</evidence>
<dbReference type="InterPro" id="IPR013320">
    <property type="entry name" value="ConA-like_dom_sf"/>
</dbReference>
<keyword evidence="2" id="KW-0677">Repeat</keyword>
<sequence length="1310" mass="137675">MKKITLFLMLLCSAITFGQVGFSQNFNAATALPAGWTQNRYFGTATQACEGNSFRSNIYSGATTSTGNLGTPNFVGQSNGTDLTVSFDYKIVNWSAATVATPAGWGTAQLQFSLDNGTTWTTAPSGTINDSNHVVANTCATFNVVIPGASLPNGSDVKLRVLNTWASGDYYFYIDNFSGAQVASNPPNCTTLTAPLNGATNVNEESNLTWAAATGVPTGYFLSVGTTPGGVDVVNNVDNGNSTSYALPTLMYSTLYYVTITPYNANGNAMGCTEESFETRPAPPVGQVCGNPIVVGALPYNTSDNTNVYADDYNGSPGASCGSTNGYLNGDDVVYAYTATSDATINFALSGIGANYAGMFLYSSCGDIGTTCIAGATNGASTADFDFDYNVTNGQTYYVVISTWATPQSTAYTLDIREILCADPSDLAVANITTTTADLSWTDNNSTATPNWNIEILPSGNAPTNMATDTATTNSFQATGLTANMSYDYYVQADCGGGTLSLWVGPFTFTTACNAFVAPYLEDFEAFPTATSAFISSNCWTGTGGAYYWESAPGTDTGSADTGPSPTITTGNYFYTEASAGASGDITELISPSVDLSGLTAPSLSFNYHMYGVVMGTLDVLVNGTDNVFTISGQQQANDTDPFELATIDLAAYAGQTITVTFRATSAGTFEGDLSIDNVNFDELPTCPQPNMLTVANITDTTADLGWTENGTATVWDVEVVDITAGGTPTGTPTATGVSNPYTVMSLTPNNAYEFYVRASCGGDVSTWVGPLAFSTVCSTFTAPYTEDFENAGVVPDCWTLAGGDDWDFNLTGPNHVGNAGTITGSTTSGNYYAVVDDSGLTSNVSVLESPFVDLTPLTTPALTFFEISDNEGNANATLTVEVWDGAAWNTVGTYNTNTAGWELKTINLSTLTFTGPAQARFSVADSGSFYDDIAIDDVSFVELPACPQPSMLTVTNITATTAELGWTDNGTATVWDIEIVDVTAGGTPTGTPTVSGVTNPYVITGLNPQNDYAFYVRAVCGGDLSSFSGPSNFRTACATITVFPSTTDFTNNPPTTCWDEAADGEVAAGPSGLGASDWRGNRSYFDVNANVVNSNALNLFTGNVDREWLLSPTYTIPSGTPHGLKVQVAVTNYNFSGSTSAGDTMGSDDEVMLLMTTDNGVSWTTLTTWNAGNQPSVNGTDYLADLSAVSGDVRFAFWGSDGITNDIEDYDFHVGAFTVDLLSALSTEEFNTNNLDFSYYPNPVSNELTINAATKLSSVSVINVLGQTVYSTTPNTNKVMVNMSELNAGYYFVKVVSGNASKTIKVIKN</sequence>
<evidence type="ECO:0000256" key="2">
    <source>
        <dbReference type="ARBA" id="ARBA00022737"/>
    </source>
</evidence>
<dbReference type="Pfam" id="PF00629">
    <property type="entry name" value="MAM"/>
    <property type="match status" value="1"/>
</dbReference>